<protein>
    <submittedName>
        <fullName evidence="2">TRI15 protein</fullName>
    </submittedName>
</protein>
<gene>
    <name evidence="2" type="primary">Trim15</name>
    <name evidence="2" type="ORF">GRAPIC_R15409</name>
</gene>
<proteinExistence type="predicted"/>
<name>A0A7K6EZD0_9PASS</name>
<dbReference type="Pfam" id="PF00622">
    <property type="entry name" value="SPRY"/>
    <property type="match status" value="1"/>
</dbReference>
<dbReference type="PANTHER" id="PTHR24103">
    <property type="entry name" value="E3 UBIQUITIN-PROTEIN LIGASE TRIM"/>
    <property type="match status" value="1"/>
</dbReference>
<dbReference type="InterPro" id="IPR013320">
    <property type="entry name" value="ConA-like_dom_sf"/>
</dbReference>
<dbReference type="InterPro" id="IPR043136">
    <property type="entry name" value="B30.2/SPRY_sf"/>
</dbReference>
<dbReference type="InterPro" id="IPR003877">
    <property type="entry name" value="SPRY_dom"/>
</dbReference>
<organism evidence="2 3">
    <name type="scientific">Grantiella picta</name>
    <dbReference type="NCBI Taxonomy" id="266360"/>
    <lineage>
        <taxon>Eukaryota</taxon>
        <taxon>Metazoa</taxon>
        <taxon>Chordata</taxon>
        <taxon>Craniata</taxon>
        <taxon>Vertebrata</taxon>
        <taxon>Euteleostomi</taxon>
        <taxon>Archelosauria</taxon>
        <taxon>Archosauria</taxon>
        <taxon>Dinosauria</taxon>
        <taxon>Saurischia</taxon>
        <taxon>Theropoda</taxon>
        <taxon>Coelurosauria</taxon>
        <taxon>Aves</taxon>
        <taxon>Neognathae</taxon>
        <taxon>Neoaves</taxon>
        <taxon>Telluraves</taxon>
        <taxon>Australaves</taxon>
        <taxon>Passeriformes</taxon>
        <taxon>Meliphagoidea</taxon>
        <taxon>Meliphagidae</taxon>
        <taxon>Grantiella</taxon>
    </lineage>
</organism>
<dbReference type="PROSITE" id="PS50188">
    <property type="entry name" value="B302_SPRY"/>
    <property type="match status" value="1"/>
</dbReference>
<dbReference type="Gene3D" id="2.60.120.920">
    <property type="match status" value="1"/>
</dbReference>
<dbReference type="PRINTS" id="PR01407">
    <property type="entry name" value="BUTYPHLNCDUF"/>
</dbReference>
<reference evidence="2 3" key="1">
    <citation type="submission" date="2019-09" db="EMBL/GenBank/DDBJ databases">
        <title>Bird 10,000 Genomes (B10K) Project - Family phase.</title>
        <authorList>
            <person name="Zhang G."/>
        </authorList>
    </citation>
    <scope>NUCLEOTIDE SEQUENCE [LARGE SCALE GENOMIC DNA]</scope>
    <source>
        <strain evidence="2">B10K-DU-029-50</strain>
        <tissue evidence="2">Heart</tissue>
    </source>
</reference>
<evidence type="ECO:0000313" key="3">
    <source>
        <dbReference type="Proteomes" id="UP000575029"/>
    </source>
</evidence>
<dbReference type="InterPro" id="IPR003879">
    <property type="entry name" value="Butyrophylin_SPRY"/>
</dbReference>
<feature type="non-terminal residue" evidence="2">
    <location>
        <position position="1"/>
    </location>
</feature>
<keyword evidence="3" id="KW-1185">Reference proteome</keyword>
<dbReference type="InterPro" id="IPR050143">
    <property type="entry name" value="TRIM/RBCC"/>
</dbReference>
<feature type="domain" description="B30.2/SPRY" evidence="1">
    <location>
        <begin position="1"/>
        <end position="80"/>
    </location>
</feature>
<evidence type="ECO:0000259" key="1">
    <source>
        <dbReference type="PROSITE" id="PS50188"/>
    </source>
</evidence>
<dbReference type="InterPro" id="IPR001870">
    <property type="entry name" value="B30.2/SPRY"/>
</dbReference>
<dbReference type="EMBL" id="VZRM01013094">
    <property type="protein sequence ID" value="NWV44554.1"/>
    <property type="molecule type" value="Genomic_DNA"/>
</dbReference>
<sequence>SGAAWAIGVARASVRRKGRIAVQPAAGIWAVGQCGTQCHALTSPSTPIPLPQNPQVIGVYLDCGAGRVAFWDSQREIPMF</sequence>
<comment type="caution">
    <text evidence="2">The sequence shown here is derived from an EMBL/GenBank/DDBJ whole genome shotgun (WGS) entry which is preliminary data.</text>
</comment>
<evidence type="ECO:0000313" key="2">
    <source>
        <dbReference type="EMBL" id="NWV44554.1"/>
    </source>
</evidence>
<feature type="non-terminal residue" evidence="2">
    <location>
        <position position="80"/>
    </location>
</feature>
<accession>A0A7K6EZD0</accession>
<dbReference type="SUPFAM" id="SSF49899">
    <property type="entry name" value="Concanavalin A-like lectins/glucanases"/>
    <property type="match status" value="1"/>
</dbReference>
<dbReference type="AlphaFoldDB" id="A0A7K6EZD0"/>
<dbReference type="Proteomes" id="UP000575029">
    <property type="component" value="Unassembled WGS sequence"/>
</dbReference>